<protein>
    <submittedName>
        <fullName evidence="1">Uncharacterized protein</fullName>
    </submittedName>
</protein>
<organism evidence="1 2">
    <name type="scientific">Phytobacter diazotrophicus</name>
    <dbReference type="NCBI Taxonomy" id="395631"/>
    <lineage>
        <taxon>Bacteria</taxon>
        <taxon>Pseudomonadati</taxon>
        <taxon>Pseudomonadota</taxon>
        <taxon>Gammaproteobacteria</taxon>
        <taxon>Enterobacterales</taxon>
        <taxon>Enterobacteriaceae</taxon>
        <taxon>Phytobacter</taxon>
    </lineage>
</organism>
<reference evidence="1 2" key="1">
    <citation type="submission" date="2021-12" db="EMBL/GenBank/DDBJ databases">
        <title>Complete genome sequence of Phytobacter diazotrophicus TA9734.</title>
        <authorList>
            <person name="Kubota H."/>
            <person name="Nakayama Y."/>
            <person name="Ariyoshi T."/>
        </authorList>
    </citation>
    <scope>NUCLEOTIDE SEQUENCE [LARGE SCALE GENOMIC DNA]</scope>
    <source>
        <strain evidence="1 2">TA9734</strain>
        <plasmid evidence="1 2">pTMTA97341</plasmid>
    </source>
</reference>
<sequence length="51" mass="5825">MGTGASNYGKSTEFIWDLHQVYMGNTPSYHGRYPKLLWETPQVFHSMSLCG</sequence>
<evidence type="ECO:0000313" key="2">
    <source>
        <dbReference type="Proteomes" id="UP001320460"/>
    </source>
</evidence>
<proteinExistence type="predicted"/>
<dbReference type="EMBL" id="AP025335">
    <property type="protein sequence ID" value="BDD53994.1"/>
    <property type="molecule type" value="Genomic_DNA"/>
</dbReference>
<dbReference type="Proteomes" id="UP001320460">
    <property type="component" value="Plasmid pTMTA97341"/>
</dbReference>
<geneLocation type="plasmid" evidence="1 2">
    <name>pTMTA97341</name>
</geneLocation>
<evidence type="ECO:0000313" key="1">
    <source>
        <dbReference type="EMBL" id="BDD53994.1"/>
    </source>
</evidence>
<name>A0ABN6LXA6_9ENTR</name>
<gene>
    <name evidence="1" type="ORF">PDTA9734_54810</name>
</gene>
<keyword evidence="1" id="KW-0614">Plasmid</keyword>
<keyword evidence="2" id="KW-1185">Reference proteome</keyword>
<accession>A0ABN6LXA6</accession>